<reference evidence="1" key="2">
    <citation type="journal article" date="2015" name="Data Brief">
        <title>Shoot transcriptome of the giant reed, Arundo donax.</title>
        <authorList>
            <person name="Barrero R.A."/>
            <person name="Guerrero F.D."/>
            <person name="Moolhuijzen P."/>
            <person name="Goolsby J.A."/>
            <person name="Tidwell J."/>
            <person name="Bellgard S.E."/>
            <person name="Bellgard M.I."/>
        </authorList>
    </citation>
    <scope>NUCLEOTIDE SEQUENCE</scope>
    <source>
        <tissue evidence="1">Shoot tissue taken approximately 20 cm above the soil surface</tissue>
    </source>
</reference>
<proteinExistence type="predicted"/>
<evidence type="ECO:0000313" key="1">
    <source>
        <dbReference type="EMBL" id="JAD62125.1"/>
    </source>
</evidence>
<accession>A0A0A9TIF6</accession>
<protein>
    <submittedName>
        <fullName evidence="1">Uncharacterized protein</fullName>
    </submittedName>
</protein>
<name>A0A0A9TIF6_ARUDO</name>
<dbReference type="EMBL" id="GBRH01235770">
    <property type="protein sequence ID" value="JAD62125.1"/>
    <property type="molecule type" value="Transcribed_RNA"/>
</dbReference>
<dbReference type="AlphaFoldDB" id="A0A0A9TIF6"/>
<organism evidence="1">
    <name type="scientific">Arundo donax</name>
    <name type="common">Giant reed</name>
    <name type="synonym">Donax arundinaceus</name>
    <dbReference type="NCBI Taxonomy" id="35708"/>
    <lineage>
        <taxon>Eukaryota</taxon>
        <taxon>Viridiplantae</taxon>
        <taxon>Streptophyta</taxon>
        <taxon>Embryophyta</taxon>
        <taxon>Tracheophyta</taxon>
        <taxon>Spermatophyta</taxon>
        <taxon>Magnoliopsida</taxon>
        <taxon>Liliopsida</taxon>
        <taxon>Poales</taxon>
        <taxon>Poaceae</taxon>
        <taxon>PACMAD clade</taxon>
        <taxon>Arundinoideae</taxon>
        <taxon>Arundineae</taxon>
        <taxon>Arundo</taxon>
    </lineage>
</organism>
<sequence length="21" mass="2478">MAAYMEYLDLVTYPNGNQQQQ</sequence>
<reference evidence="1" key="1">
    <citation type="submission" date="2014-09" db="EMBL/GenBank/DDBJ databases">
        <authorList>
            <person name="Magalhaes I.L.F."/>
            <person name="Oliveira U."/>
            <person name="Santos F.R."/>
            <person name="Vidigal T.H.D.A."/>
            <person name="Brescovit A.D."/>
            <person name="Santos A.J."/>
        </authorList>
    </citation>
    <scope>NUCLEOTIDE SEQUENCE</scope>
    <source>
        <tissue evidence="1">Shoot tissue taken approximately 20 cm above the soil surface</tissue>
    </source>
</reference>